<dbReference type="EMBL" id="JAPFFK010000007">
    <property type="protein sequence ID" value="KAJ6753890.1"/>
    <property type="molecule type" value="Genomic_DNA"/>
</dbReference>
<evidence type="ECO:0000256" key="1">
    <source>
        <dbReference type="ARBA" id="ARBA00022614"/>
    </source>
</evidence>
<dbReference type="AlphaFoldDB" id="A0A9Q0VRX1"/>
<organism evidence="3 4">
    <name type="scientific">Salix purpurea</name>
    <name type="common">Purple osier willow</name>
    <dbReference type="NCBI Taxonomy" id="77065"/>
    <lineage>
        <taxon>Eukaryota</taxon>
        <taxon>Viridiplantae</taxon>
        <taxon>Streptophyta</taxon>
        <taxon>Embryophyta</taxon>
        <taxon>Tracheophyta</taxon>
        <taxon>Spermatophyta</taxon>
        <taxon>Magnoliopsida</taxon>
        <taxon>eudicotyledons</taxon>
        <taxon>Gunneridae</taxon>
        <taxon>Pentapetalae</taxon>
        <taxon>rosids</taxon>
        <taxon>fabids</taxon>
        <taxon>Malpighiales</taxon>
        <taxon>Salicaceae</taxon>
        <taxon>Saliceae</taxon>
        <taxon>Salix</taxon>
    </lineage>
</organism>
<keyword evidence="1" id="KW-0433">Leucine-rich repeat</keyword>
<dbReference type="Proteomes" id="UP001151532">
    <property type="component" value="Chromosome 16"/>
</dbReference>
<comment type="caution">
    <text evidence="3">The sequence shown here is derived from an EMBL/GenBank/DDBJ whole genome shotgun (WGS) entry which is preliminary data.</text>
</comment>
<dbReference type="OrthoDB" id="544346at2759"/>
<dbReference type="InterPro" id="IPR025875">
    <property type="entry name" value="Leu-rich_rpt_4"/>
</dbReference>
<dbReference type="PANTHER" id="PTHR48064:SF8">
    <property type="entry name" value="RECEPTOR PROTEIN-TYROSINE KINASE CEPR2-LIKE"/>
    <property type="match status" value="1"/>
</dbReference>
<dbReference type="InterPro" id="IPR053038">
    <property type="entry name" value="RLP_Defense"/>
</dbReference>
<keyword evidence="4" id="KW-1185">Reference proteome</keyword>
<dbReference type="SUPFAM" id="SSF52058">
    <property type="entry name" value="L domain-like"/>
    <property type="match status" value="1"/>
</dbReference>
<dbReference type="InterPro" id="IPR032675">
    <property type="entry name" value="LRR_dom_sf"/>
</dbReference>
<keyword evidence="2" id="KW-0677">Repeat</keyword>
<proteinExistence type="predicted"/>
<dbReference type="Pfam" id="PF12799">
    <property type="entry name" value="LRR_4"/>
    <property type="match status" value="1"/>
</dbReference>
<dbReference type="PANTHER" id="PTHR48064">
    <property type="entry name" value="OS01G0750400 PROTEIN"/>
    <property type="match status" value="1"/>
</dbReference>
<reference evidence="3" key="2">
    <citation type="journal article" date="2023" name="Int. J. Mol. Sci.">
        <title>De Novo Assembly and Annotation of 11 Diverse Shrub Willow (Salix) Genomes Reveals Novel Gene Organization in Sex-Linked Regions.</title>
        <authorList>
            <person name="Hyden B."/>
            <person name="Feng K."/>
            <person name="Yates T.B."/>
            <person name="Jawdy S."/>
            <person name="Cereghino C."/>
            <person name="Smart L.B."/>
            <person name="Muchero W."/>
        </authorList>
    </citation>
    <scope>NUCLEOTIDE SEQUENCE</scope>
    <source>
        <tissue evidence="3">Shoot tip</tissue>
    </source>
</reference>
<sequence length="78" mass="8527">MTDLRISDLQENGTGAPFPPLANMTKLVTLILRSCNIIGRIPDFVGELTSLKTLDLSFNKLDGEIPDSFLGVKKAAYM</sequence>
<reference evidence="3" key="1">
    <citation type="submission" date="2022-11" db="EMBL/GenBank/DDBJ databases">
        <authorList>
            <person name="Hyden B.L."/>
            <person name="Feng K."/>
            <person name="Yates T."/>
            <person name="Jawdy S."/>
            <person name="Smart L.B."/>
            <person name="Muchero W."/>
        </authorList>
    </citation>
    <scope>NUCLEOTIDE SEQUENCE</scope>
    <source>
        <tissue evidence="3">Shoot tip</tissue>
    </source>
</reference>
<gene>
    <name evidence="3" type="ORF">OIU79_026678</name>
</gene>
<accession>A0A9Q0VRX1</accession>
<evidence type="ECO:0000313" key="3">
    <source>
        <dbReference type="EMBL" id="KAJ6753890.1"/>
    </source>
</evidence>
<name>A0A9Q0VRX1_SALPP</name>
<dbReference type="Gene3D" id="3.80.10.10">
    <property type="entry name" value="Ribonuclease Inhibitor"/>
    <property type="match status" value="1"/>
</dbReference>
<protein>
    <submittedName>
        <fullName evidence="3">AUXIN-RESPONSIVE PROTEIN</fullName>
    </submittedName>
</protein>
<evidence type="ECO:0000256" key="2">
    <source>
        <dbReference type="ARBA" id="ARBA00022737"/>
    </source>
</evidence>
<evidence type="ECO:0000313" key="4">
    <source>
        <dbReference type="Proteomes" id="UP001151532"/>
    </source>
</evidence>